<dbReference type="GO" id="GO:0006814">
    <property type="term" value="P:sodium ion transport"/>
    <property type="evidence" value="ECO:0007669"/>
    <property type="project" value="UniProtKB-KW"/>
</dbReference>
<proteinExistence type="inferred from homology"/>
<evidence type="ECO:0000313" key="13">
    <source>
        <dbReference type="EMBL" id="TKR96430.1"/>
    </source>
</evidence>
<dbReference type="Pfam" id="PF00474">
    <property type="entry name" value="SSF"/>
    <property type="match status" value="1"/>
</dbReference>
<dbReference type="Gene3D" id="1.20.1730.10">
    <property type="entry name" value="Sodium/glucose cotransporter"/>
    <property type="match status" value="1"/>
</dbReference>
<keyword evidence="5 12" id="KW-0812">Transmembrane</keyword>
<evidence type="ECO:0000256" key="11">
    <source>
        <dbReference type="RuleBase" id="RU362091"/>
    </source>
</evidence>
<evidence type="ECO:0000256" key="5">
    <source>
        <dbReference type="ARBA" id="ARBA00022692"/>
    </source>
</evidence>
<gene>
    <name evidence="13" type="ORF">L596_010445</name>
</gene>
<evidence type="ECO:0000313" key="14">
    <source>
        <dbReference type="Proteomes" id="UP000298663"/>
    </source>
</evidence>
<dbReference type="PANTHER" id="PTHR42985">
    <property type="entry name" value="SODIUM-COUPLED MONOCARBOXYLATE TRANSPORTER"/>
    <property type="match status" value="1"/>
</dbReference>
<dbReference type="AlphaFoldDB" id="A0A4U5PIN9"/>
<dbReference type="GO" id="GO:0005886">
    <property type="term" value="C:plasma membrane"/>
    <property type="evidence" value="ECO:0007669"/>
    <property type="project" value="UniProtKB-SubCell"/>
</dbReference>
<keyword evidence="7" id="KW-0915">Sodium</keyword>
<dbReference type="InterPro" id="IPR038377">
    <property type="entry name" value="Na/Glc_symporter_sf"/>
</dbReference>
<protein>
    <recommendedName>
        <fullName evidence="15">Sodium/solute symporter</fullName>
    </recommendedName>
</protein>
<feature type="transmembrane region" description="Helical" evidence="12">
    <location>
        <begin position="184"/>
        <end position="202"/>
    </location>
</feature>
<evidence type="ECO:0000256" key="6">
    <source>
        <dbReference type="ARBA" id="ARBA00022989"/>
    </source>
</evidence>
<dbReference type="InterPro" id="IPR001734">
    <property type="entry name" value="Na/solute_symporter"/>
</dbReference>
<keyword evidence="10" id="KW-0739">Sodium transport</keyword>
<evidence type="ECO:0000256" key="9">
    <source>
        <dbReference type="ARBA" id="ARBA00023136"/>
    </source>
</evidence>
<evidence type="ECO:0000256" key="12">
    <source>
        <dbReference type="SAM" id="Phobius"/>
    </source>
</evidence>
<feature type="transmembrane region" description="Helical" evidence="12">
    <location>
        <begin position="148"/>
        <end position="172"/>
    </location>
</feature>
<dbReference type="Proteomes" id="UP000298663">
    <property type="component" value="Unassembled WGS sequence"/>
</dbReference>
<evidence type="ECO:0008006" key="15">
    <source>
        <dbReference type="Google" id="ProtNLM"/>
    </source>
</evidence>
<sequence length="296" mass="32442">MALQRYCSVSSLKEAQNIVKTTVPMYALFSFITWYIGFTVLAYFYNCNPLETGEARKYDQLMVLFAVKVTENLPGMPGLFLACIFATTLSTVSTGYNSLAAVVYEDFVNPIIGDKLTSSTSLLLNKTLVCLFGCASIGISFACGRLGGIIMSVIGMFNATSGPTIGLFIVGVLSRKVSTRATTIGFVFSTVVCIGLWLASVVERPYAEYHLSTNSTPEGCHNQSFNFTRVPSYDAHYGRPDASYFSKISAFLYPPIGVICVWVPAIVFSFIFPAKGEMFSSARRHSLTYRGRPTKL</sequence>
<evidence type="ECO:0000256" key="1">
    <source>
        <dbReference type="ARBA" id="ARBA00004651"/>
    </source>
</evidence>
<keyword evidence="14" id="KW-1185">Reference proteome</keyword>
<dbReference type="STRING" id="34508.A0A4U5PIN9"/>
<keyword evidence="3" id="KW-0813">Transport</keyword>
<evidence type="ECO:0000256" key="2">
    <source>
        <dbReference type="ARBA" id="ARBA00006434"/>
    </source>
</evidence>
<dbReference type="GO" id="GO:0015293">
    <property type="term" value="F:symporter activity"/>
    <property type="evidence" value="ECO:0007669"/>
    <property type="project" value="TreeGrafter"/>
</dbReference>
<comment type="caution">
    <text evidence="13">The sequence shown here is derived from an EMBL/GenBank/DDBJ whole genome shotgun (WGS) entry which is preliminary data.</text>
</comment>
<feature type="transmembrane region" description="Helical" evidence="12">
    <location>
        <begin position="251"/>
        <end position="274"/>
    </location>
</feature>
<dbReference type="EMBL" id="AZBU02000002">
    <property type="protein sequence ID" value="TKR96430.1"/>
    <property type="molecule type" value="Genomic_DNA"/>
</dbReference>
<evidence type="ECO:0000256" key="10">
    <source>
        <dbReference type="ARBA" id="ARBA00023201"/>
    </source>
</evidence>
<keyword evidence="6 12" id="KW-1133">Transmembrane helix</keyword>
<keyword evidence="4" id="KW-1003">Cell membrane</keyword>
<comment type="similarity">
    <text evidence="2 11">Belongs to the sodium:solute symporter (SSF) (TC 2.A.21) family.</text>
</comment>
<accession>A0A4U5PIN9</accession>
<dbReference type="InterPro" id="IPR051163">
    <property type="entry name" value="Sodium:Solute_Symporter_SSF"/>
</dbReference>
<dbReference type="OrthoDB" id="6132759at2759"/>
<evidence type="ECO:0000256" key="4">
    <source>
        <dbReference type="ARBA" id="ARBA00022475"/>
    </source>
</evidence>
<reference evidence="13 14" key="1">
    <citation type="journal article" date="2015" name="Genome Biol.">
        <title>Comparative genomics of Steinernema reveals deeply conserved gene regulatory networks.</title>
        <authorList>
            <person name="Dillman A.R."/>
            <person name="Macchietto M."/>
            <person name="Porter C.F."/>
            <person name="Rogers A."/>
            <person name="Williams B."/>
            <person name="Antoshechkin I."/>
            <person name="Lee M.M."/>
            <person name="Goodwin Z."/>
            <person name="Lu X."/>
            <person name="Lewis E.E."/>
            <person name="Goodrich-Blair H."/>
            <person name="Stock S.P."/>
            <person name="Adams B.J."/>
            <person name="Sternberg P.W."/>
            <person name="Mortazavi A."/>
        </authorList>
    </citation>
    <scope>NUCLEOTIDE SEQUENCE [LARGE SCALE GENOMIC DNA]</scope>
    <source>
        <strain evidence="13 14">ALL</strain>
    </source>
</reference>
<dbReference type="PROSITE" id="PS50283">
    <property type="entry name" value="NA_SOLUT_SYMP_3"/>
    <property type="match status" value="1"/>
</dbReference>
<feature type="transmembrane region" description="Helical" evidence="12">
    <location>
        <begin position="79"/>
        <end position="103"/>
    </location>
</feature>
<reference evidence="13 14" key="2">
    <citation type="journal article" date="2019" name="G3 (Bethesda)">
        <title>Hybrid Assembly of the Genome of the Entomopathogenic Nematode Steinernema carpocapsae Identifies the X-Chromosome.</title>
        <authorList>
            <person name="Serra L."/>
            <person name="Macchietto M."/>
            <person name="Macias-Munoz A."/>
            <person name="McGill C.J."/>
            <person name="Rodriguez I.M."/>
            <person name="Rodriguez B."/>
            <person name="Murad R."/>
            <person name="Mortazavi A."/>
        </authorList>
    </citation>
    <scope>NUCLEOTIDE SEQUENCE [LARGE SCALE GENOMIC DNA]</scope>
    <source>
        <strain evidence="13 14">ALL</strain>
    </source>
</reference>
<keyword evidence="9 12" id="KW-0472">Membrane</keyword>
<evidence type="ECO:0000256" key="3">
    <source>
        <dbReference type="ARBA" id="ARBA00022448"/>
    </source>
</evidence>
<organism evidence="13 14">
    <name type="scientific">Steinernema carpocapsae</name>
    <name type="common">Entomopathogenic nematode</name>
    <dbReference type="NCBI Taxonomy" id="34508"/>
    <lineage>
        <taxon>Eukaryota</taxon>
        <taxon>Metazoa</taxon>
        <taxon>Ecdysozoa</taxon>
        <taxon>Nematoda</taxon>
        <taxon>Chromadorea</taxon>
        <taxon>Rhabditida</taxon>
        <taxon>Tylenchina</taxon>
        <taxon>Panagrolaimomorpha</taxon>
        <taxon>Strongyloidoidea</taxon>
        <taxon>Steinernematidae</taxon>
        <taxon>Steinernema</taxon>
    </lineage>
</organism>
<feature type="transmembrane region" description="Helical" evidence="12">
    <location>
        <begin position="23"/>
        <end position="45"/>
    </location>
</feature>
<comment type="subcellular location">
    <subcellularLocation>
        <location evidence="1">Cell membrane</location>
        <topology evidence="1">Multi-pass membrane protein</topology>
    </subcellularLocation>
</comment>
<keyword evidence="8" id="KW-0406">Ion transport</keyword>
<evidence type="ECO:0000256" key="7">
    <source>
        <dbReference type="ARBA" id="ARBA00023053"/>
    </source>
</evidence>
<dbReference type="PANTHER" id="PTHR42985:SF40">
    <property type="entry name" value="LD47995P-RELATED"/>
    <property type="match status" value="1"/>
</dbReference>
<evidence type="ECO:0000256" key="8">
    <source>
        <dbReference type="ARBA" id="ARBA00023065"/>
    </source>
</evidence>
<name>A0A4U5PIN9_STECR</name>
<feature type="transmembrane region" description="Helical" evidence="12">
    <location>
        <begin position="123"/>
        <end position="142"/>
    </location>
</feature>